<organism evidence="3 4">
    <name type="scientific">Glycine soja</name>
    <name type="common">Wild soybean</name>
    <dbReference type="NCBI Taxonomy" id="3848"/>
    <lineage>
        <taxon>Eukaryota</taxon>
        <taxon>Viridiplantae</taxon>
        <taxon>Streptophyta</taxon>
        <taxon>Embryophyta</taxon>
        <taxon>Tracheophyta</taxon>
        <taxon>Spermatophyta</taxon>
        <taxon>Magnoliopsida</taxon>
        <taxon>eudicotyledons</taxon>
        <taxon>Gunneridae</taxon>
        <taxon>Pentapetalae</taxon>
        <taxon>rosids</taxon>
        <taxon>fabids</taxon>
        <taxon>Fabales</taxon>
        <taxon>Fabaceae</taxon>
        <taxon>Papilionoideae</taxon>
        <taxon>50 kb inversion clade</taxon>
        <taxon>NPAAA clade</taxon>
        <taxon>indigoferoid/millettioid clade</taxon>
        <taxon>Phaseoleae</taxon>
        <taxon>Glycine</taxon>
        <taxon>Glycine subgen. Soja</taxon>
    </lineage>
</organism>
<keyword evidence="2" id="KW-1133">Transmembrane helix</keyword>
<evidence type="ECO:0000256" key="1">
    <source>
        <dbReference type="ARBA" id="ARBA00008821"/>
    </source>
</evidence>
<reference evidence="3 4" key="1">
    <citation type="submission" date="2018-09" db="EMBL/GenBank/DDBJ databases">
        <title>A high-quality reference genome of wild soybean provides a powerful tool to mine soybean genomes.</title>
        <authorList>
            <person name="Xie M."/>
            <person name="Chung C.Y.L."/>
            <person name="Li M.-W."/>
            <person name="Wong F.-L."/>
            <person name="Chan T.-F."/>
            <person name="Lam H.-M."/>
        </authorList>
    </citation>
    <scope>NUCLEOTIDE SEQUENCE [LARGE SCALE GENOMIC DNA]</scope>
    <source>
        <strain evidence="4">cv. W05</strain>
        <tissue evidence="3">Hypocotyl of etiolated seedlings</tissue>
    </source>
</reference>
<dbReference type="EMBL" id="QZWG01000020">
    <property type="protein sequence ID" value="RZB42564.1"/>
    <property type="molecule type" value="Genomic_DNA"/>
</dbReference>
<evidence type="ECO:0000313" key="3">
    <source>
        <dbReference type="EMBL" id="RZB42564.1"/>
    </source>
</evidence>
<dbReference type="PANTHER" id="PTHR11119">
    <property type="entry name" value="XANTHINE-URACIL / VITAMIN C PERMEASE FAMILY MEMBER"/>
    <property type="match status" value="1"/>
</dbReference>
<name>A0A445F1A9_GLYSO</name>
<accession>A0A445F1A9</accession>
<sequence length="154" mass="16647">MGIALCTQQHFKILKVPLPANFFFFVFLLHAAFILVRGGGPLLCPFGHDNLVTTVHWQVVIVMVVGVAVNGGVHWQVVIVMVVGAAVNGEEASTMADITHPPMEQLQDLEYCIDSNPPWAETILLAFQNYILMLGTSVMIPSMLVPAMGGSSVS</sequence>
<comment type="caution">
    <text evidence="3">The sequence shown here is derived from an EMBL/GenBank/DDBJ whole genome shotgun (WGS) entry which is preliminary data.</text>
</comment>
<comment type="similarity">
    <text evidence="1">Belongs to the nucleobase:cation symporter-2 (NCS2) (TC 2.A.40) family.</text>
</comment>
<feature type="transmembrane region" description="Helical" evidence="2">
    <location>
        <begin position="130"/>
        <end position="149"/>
    </location>
</feature>
<keyword evidence="2" id="KW-0812">Transmembrane</keyword>
<feature type="transmembrane region" description="Helical" evidence="2">
    <location>
        <begin position="20"/>
        <end position="39"/>
    </location>
</feature>
<evidence type="ECO:0000256" key="2">
    <source>
        <dbReference type="SAM" id="Phobius"/>
    </source>
</evidence>
<evidence type="ECO:0000313" key="4">
    <source>
        <dbReference type="Proteomes" id="UP000289340"/>
    </source>
</evidence>
<proteinExistence type="inferred from homology"/>
<dbReference type="Proteomes" id="UP000289340">
    <property type="component" value="Chromosome 20"/>
</dbReference>
<keyword evidence="4" id="KW-1185">Reference proteome</keyword>
<gene>
    <name evidence="3" type="ORF">D0Y65_053227</name>
</gene>
<protein>
    <submittedName>
        <fullName evidence="3">Nucleobase-ascorbate transporter 1</fullName>
    </submittedName>
</protein>
<keyword evidence="2" id="KW-0472">Membrane</keyword>
<feature type="transmembrane region" description="Helical" evidence="2">
    <location>
        <begin position="59"/>
        <end position="87"/>
    </location>
</feature>
<dbReference type="AlphaFoldDB" id="A0A445F1A9"/>